<dbReference type="NCBIfam" id="TIGR00096">
    <property type="entry name" value="16S rRNA (cytidine(1402)-2'-O)-methyltransferase"/>
    <property type="match status" value="1"/>
</dbReference>
<dbReference type="HOGENOM" id="CLU_044779_4_0_6"/>
<dbReference type="STRING" id="314283.MED297_03597"/>
<keyword evidence="5 6" id="KW-0949">S-adenosyl-L-methionine</keyword>
<dbReference type="AlphaFoldDB" id="A4BFS4"/>
<dbReference type="Proteomes" id="UP000005953">
    <property type="component" value="Unassembled WGS sequence"/>
</dbReference>
<dbReference type="EC" id="2.1.1.198" evidence="6"/>
<evidence type="ECO:0000256" key="2">
    <source>
        <dbReference type="ARBA" id="ARBA00022552"/>
    </source>
</evidence>
<sequence>MADITERARQVLSSVSRVCCEDTRHSVRLLDHLGIQARLEALHEHNERDKSALILQWLEAGESIALISDAGTPLISDPGYVLVNDVVAKGLAVVPVPGASAIIAALSVAGLPTDRFSFEGFLPAKTSARQSAFQQISEYAGTVIFYESSHRIEDSLADLAKVLGAARQIVLARELTKTFETVLRGTVADVQAVLANDANQRRGEFVLLVQGVGKSKQAEISDEVRKLVVTLGDSLPPKVLAAALADAFGGRKKLYYDYLLSQRSSET</sequence>
<evidence type="ECO:0000256" key="6">
    <source>
        <dbReference type="HAMAP-Rule" id="MF_01877"/>
    </source>
</evidence>
<dbReference type="CDD" id="cd11648">
    <property type="entry name" value="RsmI"/>
    <property type="match status" value="1"/>
</dbReference>
<feature type="domain" description="Tetrapyrrole methylase" evidence="7">
    <location>
        <begin position="2"/>
        <end position="190"/>
    </location>
</feature>
<organism evidence="8 9">
    <name type="scientific">Reinekea blandensis MED297</name>
    <dbReference type="NCBI Taxonomy" id="314283"/>
    <lineage>
        <taxon>Bacteria</taxon>
        <taxon>Pseudomonadati</taxon>
        <taxon>Pseudomonadota</taxon>
        <taxon>Gammaproteobacteria</taxon>
        <taxon>Oceanospirillales</taxon>
        <taxon>Saccharospirillaceae</taxon>
        <taxon>Reinekea</taxon>
    </lineage>
</organism>
<comment type="similarity">
    <text evidence="6">Belongs to the methyltransferase superfamily. RsmI family.</text>
</comment>
<evidence type="ECO:0000256" key="3">
    <source>
        <dbReference type="ARBA" id="ARBA00022603"/>
    </source>
</evidence>
<comment type="caution">
    <text evidence="8">The sequence shown here is derived from an EMBL/GenBank/DDBJ whole genome shotgun (WGS) entry which is preliminary data.</text>
</comment>
<accession>A4BFS4</accession>
<comment type="subcellular location">
    <subcellularLocation>
        <location evidence="6">Cytoplasm</location>
    </subcellularLocation>
</comment>
<dbReference type="PANTHER" id="PTHR46111">
    <property type="entry name" value="RIBOSOMAL RNA SMALL SUBUNIT METHYLTRANSFERASE I"/>
    <property type="match status" value="1"/>
</dbReference>
<keyword evidence="9" id="KW-1185">Reference proteome</keyword>
<dbReference type="SUPFAM" id="SSF53790">
    <property type="entry name" value="Tetrapyrrole methylase"/>
    <property type="match status" value="1"/>
</dbReference>
<evidence type="ECO:0000256" key="5">
    <source>
        <dbReference type="ARBA" id="ARBA00022691"/>
    </source>
</evidence>
<dbReference type="PIRSF" id="PIRSF005917">
    <property type="entry name" value="MTase_YraL"/>
    <property type="match status" value="1"/>
</dbReference>
<dbReference type="InterPro" id="IPR014777">
    <property type="entry name" value="4pyrrole_Mease_sub1"/>
</dbReference>
<dbReference type="HAMAP" id="MF_01877">
    <property type="entry name" value="16SrRNA_methyltr_I"/>
    <property type="match status" value="1"/>
</dbReference>
<evidence type="ECO:0000313" key="9">
    <source>
        <dbReference type="Proteomes" id="UP000005953"/>
    </source>
</evidence>
<keyword evidence="1 6" id="KW-0963">Cytoplasm</keyword>
<dbReference type="FunFam" id="3.30.950.10:FF:000002">
    <property type="entry name" value="Ribosomal RNA small subunit methyltransferase I"/>
    <property type="match status" value="1"/>
</dbReference>
<keyword evidence="2 6" id="KW-0698">rRNA processing</keyword>
<dbReference type="PANTHER" id="PTHR46111:SF1">
    <property type="entry name" value="RIBOSOMAL RNA SMALL SUBUNIT METHYLTRANSFERASE I"/>
    <property type="match status" value="1"/>
</dbReference>
<dbReference type="InterPro" id="IPR018063">
    <property type="entry name" value="SAM_MeTrfase_RsmI_CS"/>
</dbReference>
<keyword evidence="3 6" id="KW-0489">Methyltransferase</keyword>
<name>A4BFS4_9GAMM</name>
<dbReference type="InterPro" id="IPR000878">
    <property type="entry name" value="4pyrrol_Mease"/>
</dbReference>
<dbReference type="EMBL" id="AAOE01000014">
    <property type="protein sequence ID" value="EAR08942.1"/>
    <property type="molecule type" value="Genomic_DNA"/>
</dbReference>
<dbReference type="InterPro" id="IPR008189">
    <property type="entry name" value="rRNA_ssu_MeTfrase_I"/>
</dbReference>
<dbReference type="GO" id="GO:0005737">
    <property type="term" value="C:cytoplasm"/>
    <property type="evidence" value="ECO:0007669"/>
    <property type="project" value="UniProtKB-SubCell"/>
</dbReference>
<dbReference type="Gene3D" id="3.30.950.10">
    <property type="entry name" value="Methyltransferase, Cobalt-precorrin-4 Transmethylase, Domain 2"/>
    <property type="match status" value="1"/>
</dbReference>
<proteinExistence type="inferred from homology"/>
<evidence type="ECO:0000259" key="7">
    <source>
        <dbReference type="Pfam" id="PF00590"/>
    </source>
</evidence>
<evidence type="ECO:0000256" key="4">
    <source>
        <dbReference type="ARBA" id="ARBA00022679"/>
    </source>
</evidence>
<dbReference type="GO" id="GO:0070677">
    <property type="term" value="F:rRNA (cytosine-2'-O-)-methyltransferase activity"/>
    <property type="evidence" value="ECO:0007669"/>
    <property type="project" value="UniProtKB-UniRule"/>
</dbReference>
<comment type="function">
    <text evidence="6">Catalyzes the 2'-O-methylation of the ribose of cytidine 1402 (C1402) in 16S rRNA.</text>
</comment>
<evidence type="ECO:0000256" key="1">
    <source>
        <dbReference type="ARBA" id="ARBA00022490"/>
    </source>
</evidence>
<dbReference type="PROSITE" id="PS01296">
    <property type="entry name" value="RSMI"/>
    <property type="match status" value="1"/>
</dbReference>
<reference evidence="8 9" key="1">
    <citation type="submission" date="2006-02" db="EMBL/GenBank/DDBJ databases">
        <authorList>
            <person name="Pinhassi J."/>
            <person name="Pedros-Alio C."/>
            <person name="Ferriera S."/>
            <person name="Johnson J."/>
            <person name="Kravitz S."/>
            <person name="Halpern A."/>
            <person name="Remington K."/>
            <person name="Beeson K."/>
            <person name="Tran B."/>
            <person name="Rogers Y.-H."/>
            <person name="Friedman R."/>
            <person name="Venter J.C."/>
        </authorList>
    </citation>
    <scope>NUCLEOTIDE SEQUENCE [LARGE SCALE GENOMIC DNA]</scope>
    <source>
        <strain evidence="8 9">MED297</strain>
    </source>
</reference>
<dbReference type="InterPro" id="IPR035996">
    <property type="entry name" value="4pyrrol_Methylase_sf"/>
</dbReference>
<keyword evidence="4 6" id="KW-0808">Transferase</keyword>
<dbReference type="Gene3D" id="3.40.1010.10">
    <property type="entry name" value="Cobalt-precorrin-4 Transmethylase, Domain 1"/>
    <property type="match status" value="1"/>
</dbReference>
<dbReference type="Pfam" id="PF00590">
    <property type="entry name" value="TP_methylase"/>
    <property type="match status" value="1"/>
</dbReference>
<protein>
    <recommendedName>
        <fullName evidence="6">Ribosomal RNA small subunit methyltransferase I</fullName>
        <ecNumber evidence="6">2.1.1.198</ecNumber>
    </recommendedName>
    <alternativeName>
        <fullName evidence="6">16S rRNA 2'-O-ribose C1402 methyltransferase</fullName>
    </alternativeName>
    <alternativeName>
        <fullName evidence="6">rRNA (cytidine-2'-O-)-methyltransferase RsmI</fullName>
    </alternativeName>
</protein>
<comment type="catalytic activity">
    <reaction evidence="6">
        <text>cytidine(1402) in 16S rRNA + S-adenosyl-L-methionine = 2'-O-methylcytidine(1402) in 16S rRNA + S-adenosyl-L-homocysteine + H(+)</text>
        <dbReference type="Rhea" id="RHEA:42924"/>
        <dbReference type="Rhea" id="RHEA-COMP:10285"/>
        <dbReference type="Rhea" id="RHEA-COMP:10286"/>
        <dbReference type="ChEBI" id="CHEBI:15378"/>
        <dbReference type="ChEBI" id="CHEBI:57856"/>
        <dbReference type="ChEBI" id="CHEBI:59789"/>
        <dbReference type="ChEBI" id="CHEBI:74495"/>
        <dbReference type="ChEBI" id="CHEBI:82748"/>
        <dbReference type="EC" id="2.1.1.198"/>
    </reaction>
</comment>
<dbReference type="InterPro" id="IPR014776">
    <property type="entry name" value="4pyrrole_Mease_sub2"/>
</dbReference>
<gene>
    <name evidence="6" type="primary">rsmI</name>
    <name evidence="8" type="ORF">MED297_03597</name>
</gene>
<evidence type="ECO:0000313" key="8">
    <source>
        <dbReference type="EMBL" id="EAR08942.1"/>
    </source>
</evidence>